<dbReference type="AlphaFoldDB" id="A0A251X9R8"/>
<evidence type="ECO:0000256" key="1">
    <source>
        <dbReference type="SAM" id="MobiDB-lite"/>
    </source>
</evidence>
<dbReference type="RefSeq" id="WP_086488203.1">
    <property type="nucleotide sequence ID" value="NZ_MSLT01000012.1"/>
</dbReference>
<sequence>MKKQHRQIVPADPESAYELMLRLQPVTPEVSNVKQPKWQPSFYSASTEGDDLPDSIATKRIIH</sequence>
<accession>A0A251X9R8</accession>
<protein>
    <submittedName>
        <fullName evidence="2">Uncharacterized protein</fullName>
    </submittedName>
</protein>
<dbReference type="EMBL" id="MSLT01000012">
    <property type="protein sequence ID" value="OUD14423.1"/>
    <property type="molecule type" value="Genomic_DNA"/>
</dbReference>
<organism evidence="2 3">
    <name type="scientific">Thioflexithrix psekupsensis</name>
    <dbReference type="NCBI Taxonomy" id="1570016"/>
    <lineage>
        <taxon>Bacteria</taxon>
        <taxon>Pseudomonadati</taxon>
        <taxon>Pseudomonadota</taxon>
        <taxon>Gammaproteobacteria</taxon>
        <taxon>Thiotrichales</taxon>
        <taxon>Thioflexithrix</taxon>
    </lineage>
</organism>
<reference evidence="2 3" key="1">
    <citation type="submission" date="2016-12" db="EMBL/GenBank/DDBJ databases">
        <title>Thioflexothrix psekupsii D3 genome sequencing and assembly.</title>
        <authorList>
            <person name="Fomenkov A."/>
            <person name="Vincze T."/>
            <person name="Grabovich M."/>
            <person name="Anton B.P."/>
            <person name="Dubinina G."/>
            <person name="Orlova M."/>
            <person name="Belousova E."/>
            <person name="Roberts R.J."/>
        </authorList>
    </citation>
    <scope>NUCLEOTIDE SEQUENCE [LARGE SCALE GENOMIC DNA]</scope>
    <source>
        <strain evidence="2">D3</strain>
    </source>
</reference>
<gene>
    <name evidence="2" type="ORF">TPSD3_08930</name>
</gene>
<proteinExistence type="predicted"/>
<dbReference type="Proteomes" id="UP000194798">
    <property type="component" value="Unassembled WGS sequence"/>
</dbReference>
<comment type="caution">
    <text evidence="2">The sequence shown here is derived from an EMBL/GenBank/DDBJ whole genome shotgun (WGS) entry which is preliminary data.</text>
</comment>
<evidence type="ECO:0000313" key="3">
    <source>
        <dbReference type="Proteomes" id="UP000194798"/>
    </source>
</evidence>
<evidence type="ECO:0000313" key="2">
    <source>
        <dbReference type="EMBL" id="OUD14423.1"/>
    </source>
</evidence>
<name>A0A251X9R8_9GAMM</name>
<keyword evidence="3" id="KW-1185">Reference proteome</keyword>
<feature type="region of interest" description="Disordered" evidence="1">
    <location>
        <begin position="42"/>
        <end position="63"/>
    </location>
</feature>